<gene>
    <name evidence="1" type="ORF">BAY60_25385</name>
</gene>
<dbReference type="AlphaFoldDB" id="A0A2V4AY39"/>
<dbReference type="EMBL" id="MASW01000006">
    <property type="protein sequence ID" value="PXY20840.1"/>
    <property type="molecule type" value="Genomic_DNA"/>
</dbReference>
<name>A0A2V4AY39_9PSEU</name>
<comment type="caution">
    <text evidence="1">The sequence shown here is derived from an EMBL/GenBank/DDBJ whole genome shotgun (WGS) entry which is preliminary data.</text>
</comment>
<evidence type="ECO:0000313" key="1">
    <source>
        <dbReference type="EMBL" id="PXY20840.1"/>
    </source>
</evidence>
<sequence>MTDVEPWTACPRCGVERFHLFGRRRLVATGRRVSMAVPPPFPTASRYSPDELPVDVPGFREVPAAELVEEIARECRGCGATWQERTGHRSARPFPSSSPCEPSCVLSLADEVCGRCGTEREPGSLARDLDRPMLWWAAGGAVHLRGRP</sequence>
<protein>
    <submittedName>
        <fullName evidence="1">Uncharacterized protein</fullName>
    </submittedName>
</protein>
<proteinExistence type="predicted"/>
<organism evidence="1 2">
    <name type="scientific">Prauserella muralis</name>
    <dbReference type="NCBI Taxonomy" id="588067"/>
    <lineage>
        <taxon>Bacteria</taxon>
        <taxon>Bacillati</taxon>
        <taxon>Actinomycetota</taxon>
        <taxon>Actinomycetes</taxon>
        <taxon>Pseudonocardiales</taxon>
        <taxon>Pseudonocardiaceae</taxon>
        <taxon>Prauserella</taxon>
    </lineage>
</organism>
<accession>A0A2V4AY39</accession>
<evidence type="ECO:0000313" key="2">
    <source>
        <dbReference type="Proteomes" id="UP000249915"/>
    </source>
</evidence>
<keyword evidence="2" id="KW-1185">Reference proteome</keyword>
<dbReference type="Proteomes" id="UP000249915">
    <property type="component" value="Unassembled WGS sequence"/>
</dbReference>
<reference evidence="1 2" key="1">
    <citation type="submission" date="2016-07" db="EMBL/GenBank/DDBJ databases">
        <title>Draft genome sequence of Prauserella muralis DSM 45305, isolated from a mould-covered wall in an indoor environment.</title>
        <authorList>
            <person name="Ruckert C."/>
            <person name="Albersmeier A."/>
            <person name="Jiang C.-L."/>
            <person name="Jiang Y."/>
            <person name="Kalinowski J."/>
            <person name="Schneider O."/>
            <person name="Winkler A."/>
            <person name="Zotchev S.B."/>
        </authorList>
    </citation>
    <scope>NUCLEOTIDE SEQUENCE [LARGE SCALE GENOMIC DNA]</scope>
    <source>
        <strain evidence="1 2">DSM 45305</strain>
    </source>
</reference>